<dbReference type="AlphaFoldDB" id="A0ABD0K1L6"/>
<proteinExistence type="predicted"/>
<dbReference type="Proteomes" id="UP001519460">
    <property type="component" value="Unassembled WGS sequence"/>
</dbReference>
<keyword evidence="2" id="KW-1185">Reference proteome</keyword>
<reference evidence="1 2" key="1">
    <citation type="journal article" date="2023" name="Sci. Data">
        <title>Genome assembly of the Korean intertidal mud-creeper Batillaria attramentaria.</title>
        <authorList>
            <person name="Patra A.K."/>
            <person name="Ho P.T."/>
            <person name="Jun S."/>
            <person name="Lee S.J."/>
            <person name="Kim Y."/>
            <person name="Won Y.J."/>
        </authorList>
    </citation>
    <scope>NUCLEOTIDE SEQUENCE [LARGE SCALE GENOMIC DNA]</scope>
    <source>
        <strain evidence="1">Wonlab-2016</strain>
    </source>
</reference>
<evidence type="ECO:0000313" key="2">
    <source>
        <dbReference type="Proteomes" id="UP001519460"/>
    </source>
</evidence>
<organism evidence="1 2">
    <name type="scientific">Batillaria attramentaria</name>
    <dbReference type="NCBI Taxonomy" id="370345"/>
    <lineage>
        <taxon>Eukaryota</taxon>
        <taxon>Metazoa</taxon>
        <taxon>Spiralia</taxon>
        <taxon>Lophotrochozoa</taxon>
        <taxon>Mollusca</taxon>
        <taxon>Gastropoda</taxon>
        <taxon>Caenogastropoda</taxon>
        <taxon>Sorbeoconcha</taxon>
        <taxon>Cerithioidea</taxon>
        <taxon>Batillariidae</taxon>
        <taxon>Batillaria</taxon>
    </lineage>
</organism>
<dbReference type="EMBL" id="JACVVK020000272">
    <property type="protein sequence ID" value="KAK7480896.1"/>
    <property type="molecule type" value="Genomic_DNA"/>
</dbReference>
<accession>A0ABD0K1L6</accession>
<feature type="non-terminal residue" evidence="1">
    <location>
        <position position="80"/>
    </location>
</feature>
<name>A0ABD0K1L6_9CAEN</name>
<comment type="caution">
    <text evidence="1">The sequence shown here is derived from an EMBL/GenBank/DDBJ whole genome shotgun (WGS) entry which is preliminary data.</text>
</comment>
<protein>
    <recommendedName>
        <fullName evidence="3">PLAC8-like protein</fullName>
    </recommendedName>
</protein>
<sequence>GPVTKQPGAQGVMPPPSRDWSVPLFGCMEDPGACAYVCCCSPCASMEISKEMGEHPCLCCVMQLWHVALRMKLRMKLGIQ</sequence>
<evidence type="ECO:0008006" key="3">
    <source>
        <dbReference type="Google" id="ProtNLM"/>
    </source>
</evidence>
<evidence type="ECO:0000313" key="1">
    <source>
        <dbReference type="EMBL" id="KAK7480896.1"/>
    </source>
</evidence>
<feature type="non-terminal residue" evidence="1">
    <location>
        <position position="1"/>
    </location>
</feature>
<gene>
    <name evidence="1" type="ORF">BaRGS_00027897</name>
</gene>